<comment type="caution">
    <text evidence="2">The sequence shown here is derived from an EMBL/GenBank/DDBJ whole genome shotgun (WGS) entry which is preliminary data.</text>
</comment>
<organism evidence="2 3">
    <name type="scientific">Apiospora hydei</name>
    <dbReference type="NCBI Taxonomy" id="1337664"/>
    <lineage>
        <taxon>Eukaryota</taxon>
        <taxon>Fungi</taxon>
        <taxon>Dikarya</taxon>
        <taxon>Ascomycota</taxon>
        <taxon>Pezizomycotina</taxon>
        <taxon>Sordariomycetes</taxon>
        <taxon>Xylariomycetidae</taxon>
        <taxon>Amphisphaeriales</taxon>
        <taxon>Apiosporaceae</taxon>
        <taxon>Apiospora</taxon>
    </lineage>
</organism>
<evidence type="ECO:0000313" key="3">
    <source>
        <dbReference type="Proteomes" id="UP001433268"/>
    </source>
</evidence>
<sequence length="80" mass="8830">MSTGLFRCDTAPEKKQAKLYVTLSASLTLSLTVTVASARDERRANSPLKVCVEPETNEEATEMARVKRRFIPPPPPSPRS</sequence>
<dbReference type="RefSeq" id="XP_066667139.1">
    <property type="nucleotide sequence ID" value="XM_066811797.1"/>
</dbReference>
<proteinExistence type="predicted"/>
<dbReference type="GeneID" id="92044857"/>
<accession>A0ABR1W854</accession>
<keyword evidence="3" id="KW-1185">Reference proteome</keyword>
<protein>
    <submittedName>
        <fullName evidence="2">Uncharacterized protein</fullName>
    </submittedName>
</protein>
<name>A0ABR1W854_9PEZI</name>
<dbReference type="Proteomes" id="UP001433268">
    <property type="component" value="Unassembled WGS sequence"/>
</dbReference>
<reference evidence="2 3" key="1">
    <citation type="submission" date="2023-01" db="EMBL/GenBank/DDBJ databases">
        <title>Analysis of 21 Apiospora genomes using comparative genomics revels a genus with tremendous synthesis potential of carbohydrate active enzymes and secondary metabolites.</title>
        <authorList>
            <person name="Sorensen T."/>
        </authorList>
    </citation>
    <scope>NUCLEOTIDE SEQUENCE [LARGE SCALE GENOMIC DNA]</scope>
    <source>
        <strain evidence="2 3">CBS 114990</strain>
    </source>
</reference>
<dbReference type="EMBL" id="JAQQWN010000006">
    <property type="protein sequence ID" value="KAK8079664.1"/>
    <property type="molecule type" value="Genomic_DNA"/>
</dbReference>
<gene>
    <name evidence="2" type="ORF">PG997_007482</name>
</gene>
<evidence type="ECO:0000313" key="2">
    <source>
        <dbReference type="EMBL" id="KAK8079664.1"/>
    </source>
</evidence>
<evidence type="ECO:0000256" key="1">
    <source>
        <dbReference type="SAM" id="MobiDB-lite"/>
    </source>
</evidence>
<feature type="compositionally biased region" description="Pro residues" evidence="1">
    <location>
        <begin position="71"/>
        <end position="80"/>
    </location>
</feature>
<feature type="region of interest" description="Disordered" evidence="1">
    <location>
        <begin position="55"/>
        <end position="80"/>
    </location>
</feature>